<dbReference type="EMBL" id="OU896711">
    <property type="protein sequence ID" value="CAG9822238.1"/>
    <property type="molecule type" value="Genomic_DNA"/>
</dbReference>
<evidence type="ECO:0000313" key="3">
    <source>
        <dbReference type="Proteomes" id="UP001153737"/>
    </source>
</evidence>
<name>A0A9N9SM55_PHACE</name>
<dbReference type="Proteomes" id="UP001153737">
    <property type="component" value="Chromosome 5"/>
</dbReference>
<keyword evidence="3" id="KW-1185">Reference proteome</keyword>
<evidence type="ECO:0000259" key="1">
    <source>
        <dbReference type="Pfam" id="PF16064"/>
    </source>
</evidence>
<dbReference type="AlphaFoldDB" id="A0A9N9SM55"/>
<reference evidence="2" key="1">
    <citation type="submission" date="2022-01" db="EMBL/GenBank/DDBJ databases">
        <authorList>
            <person name="King R."/>
        </authorList>
    </citation>
    <scope>NUCLEOTIDE SEQUENCE</scope>
</reference>
<dbReference type="OrthoDB" id="6774118at2759"/>
<organism evidence="2 3">
    <name type="scientific">Phaedon cochleariae</name>
    <name type="common">Mustard beetle</name>
    <dbReference type="NCBI Taxonomy" id="80249"/>
    <lineage>
        <taxon>Eukaryota</taxon>
        <taxon>Metazoa</taxon>
        <taxon>Ecdysozoa</taxon>
        <taxon>Arthropoda</taxon>
        <taxon>Hexapoda</taxon>
        <taxon>Insecta</taxon>
        <taxon>Pterygota</taxon>
        <taxon>Neoptera</taxon>
        <taxon>Endopterygota</taxon>
        <taxon>Coleoptera</taxon>
        <taxon>Polyphaga</taxon>
        <taxon>Cucujiformia</taxon>
        <taxon>Chrysomeloidea</taxon>
        <taxon>Chrysomelidae</taxon>
        <taxon>Chrysomelinae</taxon>
        <taxon>Chrysomelini</taxon>
        <taxon>Phaedon</taxon>
    </lineage>
</organism>
<evidence type="ECO:0000313" key="2">
    <source>
        <dbReference type="EMBL" id="CAG9822238.1"/>
    </source>
</evidence>
<sequence length="247" mass="28546">MQLKNWLNPFGPLMQKLPQPHQVAPLPICAITQSSPTSLDDERTFGRIINEAPIIIETTTTEEMTDMNQILQTLLNISGRLEIMENRMGNMEQVLNTSFSVNPQRSQNNISKLLPVKSIHELQELEQKLEDDNNKQQLLQVLQFIGGLNEKSCVERSLERFFTNHCAMFCSWTGKKVNFKIKDLKSIQILKDAVRNSFPCIKDDAFERNVMAWLQLNRLFVKGCKSPNDVKLDYDEFLFSEDISFIY</sequence>
<dbReference type="PANTHER" id="PTHR34153:SF2">
    <property type="entry name" value="SI:CH211-262H13.3-RELATED"/>
    <property type="match status" value="1"/>
</dbReference>
<protein>
    <recommendedName>
        <fullName evidence="1">DUF4806 domain-containing protein</fullName>
    </recommendedName>
</protein>
<feature type="domain" description="DUF4806" evidence="1">
    <location>
        <begin position="114"/>
        <end position="192"/>
    </location>
</feature>
<dbReference type="PANTHER" id="PTHR34153">
    <property type="entry name" value="SI:CH211-262H13.3-RELATED-RELATED"/>
    <property type="match status" value="1"/>
</dbReference>
<dbReference type="Pfam" id="PF16064">
    <property type="entry name" value="DUF4806"/>
    <property type="match status" value="1"/>
</dbReference>
<gene>
    <name evidence="2" type="ORF">PHAECO_LOCUS9301</name>
</gene>
<proteinExistence type="predicted"/>
<reference evidence="2" key="2">
    <citation type="submission" date="2022-10" db="EMBL/GenBank/DDBJ databases">
        <authorList>
            <consortium name="ENA_rothamsted_submissions"/>
            <consortium name="culmorum"/>
            <person name="King R."/>
        </authorList>
    </citation>
    <scope>NUCLEOTIDE SEQUENCE</scope>
</reference>
<dbReference type="InterPro" id="IPR032071">
    <property type="entry name" value="DUF4806"/>
</dbReference>
<accession>A0A9N9SM55</accession>